<evidence type="ECO:0000313" key="4">
    <source>
        <dbReference type="EMBL" id="TDD51109.1"/>
    </source>
</evidence>
<accession>A0A4R4Z2K5</accession>
<feature type="transmembrane region" description="Helical" evidence="2">
    <location>
        <begin position="27"/>
        <end position="44"/>
    </location>
</feature>
<dbReference type="OrthoDB" id="3638805at2"/>
<feature type="region of interest" description="Disordered" evidence="1">
    <location>
        <begin position="48"/>
        <end position="82"/>
    </location>
</feature>
<reference evidence="4 5" key="1">
    <citation type="submission" date="2019-03" db="EMBL/GenBank/DDBJ databases">
        <title>Draft genome sequences of novel Actinobacteria.</title>
        <authorList>
            <person name="Sahin N."/>
            <person name="Ay H."/>
            <person name="Saygin H."/>
        </authorList>
    </citation>
    <scope>NUCLEOTIDE SEQUENCE [LARGE SCALE GENOMIC DNA]</scope>
    <source>
        <strain evidence="4 5">7K502</strain>
    </source>
</reference>
<dbReference type="EMBL" id="SMKW01000017">
    <property type="protein sequence ID" value="TDD51109.1"/>
    <property type="molecule type" value="Genomic_DNA"/>
</dbReference>
<comment type="caution">
    <text evidence="4">The sequence shown here is derived from an EMBL/GenBank/DDBJ whole genome shotgun (WGS) entry which is preliminary data.</text>
</comment>
<organism evidence="4 5">
    <name type="scientific">Saccharopolyspora elongata</name>
    <dbReference type="NCBI Taxonomy" id="2530387"/>
    <lineage>
        <taxon>Bacteria</taxon>
        <taxon>Bacillati</taxon>
        <taxon>Actinomycetota</taxon>
        <taxon>Actinomycetes</taxon>
        <taxon>Pseudonocardiales</taxon>
        <taxon>Pseudonocardiaceae</taxon>
        <taxon>Saccharopolyspora</taxon>
    </lineage>
</organism>
<keyword evidence="2" id="KW-0472">Membrane</keyword>
<evidence type="ECO:0000313" key="5">
    <source>
        <dbReference type="Proteomes" id="UP000294947"/>
    </source>
</evidence>
<keyword evidence="2" id="KW-0812">Transmembrane</keyword>
<keyword evidence="3" id="KW-0732">Signal</keyword>
<protein>
    <submittedName>
        <fullName evidence="4">Uncharacterized protein</fullName>
    </submittedName>
</protein>
<gene>
    <name evidence="4" type="ORF">E1288_15230</name>
</gene>
<dbReference type="AlphaFoldDB" id="A0A4R4Z2K5"/>
<evidence type="ECO:0000256" key="1">
    <source>
        <dbReference type="SAM" id="MobiDB-lite"/>
    </source>
</evidence>
<evidence type="ECO:0000256" key="2">
    <source>
        <dbReference type="SAM" id="Phobius"/>
    </source>
</evidence>
<proteinExistence type="predicted"/>
<dbReference type="Proteomes" id="UP000294947">
    <property type="component" value="Unassembled WGS sequence"/>
</dbReference>
<evidence type="ECO:0000256" key="3">
    <source>
        <dbReference type="SAM" id="SignalP"/>
    </source>
</evidence>
<feature type="chain" id="PRO_5039378908" evidence="3">
    <location>
        <begin position="18"/>
        <end position="140"/>
    </location>
</feature>
<feature type="signal peptide" evidence="3">
    <location>
        <begin position="1"/>
        <end position="17"/>
    </location>
</feature>
<feature type="compositionally biased region" description="Basic and acidic residues" evidence="1">
    <location>
        <begin position="65"/>
        <end position="75"/>
    </location>
</feature>
<keyword evidence="2" id="KW-1133">Transmembrane helix</keyword>
<dbReference type="RefSeq" id="WP_132485509.1">
    <property type="nucleotide sequence ID" value="NZ_SMKW01000017.1"/>
</dbReference>
<keyword evidence="5" id="KW-1185">Reference proteome</keyword>
<sequence>MLLVVLLLVLVAGGVLAGAVAAGEPDLAWLSVLISVVGVALLVADRRRRRTGPRERPPAEPAPVDGKEPGEERSNAAEAADPGAEVLVLDERPRYHVRTCEWLGDRKTIALPLREARELGFTPCARCAPNATLAAEVRRV</sequence>
<name>A0A4R4Z2K5_9PSEU</name>